<feature type="domain" description="HTH cro/C1-type" evidence="2">
    <location>
        <begin position="7"/>
        <end position="61"/>
    </location>
</feature>
<dbReference type="SUPFAM" id="SSF47413">
    <property type="entry name" value="lambda repressor-like DNA-binding domains"/>
    <property type="match status" value="1"/>
</dbReference>
<dbReference type="RefSeq" id="WP_406793883.1">
    <property type="nucleotide sequence ID" value="NZ_JBJHZX010000037.1"/>
</dbReference>
<dbReference type="SMART" id="SM00530">
    <property type="entry name" value="HTH_XRE"/>
    <property type="match status" value="1"/>
</dbReference>
<evidence type="ECO:0000259" key="2">
    <source>
        <dbReference type="PROSITE" id="PS50943"/>
    </source>
</evidence>
<gene>
    <name evidence="3" type="ORF">ACJDU8_19745</name>
</gene>
<comment type="caution">
    <text evidence="3">The sequence shown here is derived from an EMBL/GenBank/DDBJ whole genome shotgun (WGS) entry which is preliminary data.</text>
</comment>
<dbReference type="InterPro" id="IPR010982">
    <property type="entry name" value="Lambda_DNA-bd_dom_sf"/>
</dbReference>
<dbReference type="InterPro" id="IPR001387">
    <property type="entry name" value="Cro/C1-type_HTH"/>
</dbReference>
<evidence type="ECO:0000313" key="3">
    <source>
        <dbReference type="EMBL" id="MFL0197780.1"/>
    </source>
</evidence>
<dbReference type="EMBL" id="JBJHZX010000037">
    <property type="protein sequence ID" value="MFL0197780.1"/>
    <property type="molecule type" value="Genomic_DNA"/>
</dbReference>
<dbReference type="PANTHER" id="PTHR46558:SF3">
    <property type="entry name" value="TRANSCRIPTIONAL REGULATOR"/>
    <property type="match status" value="1"/>
</dbReference>
<keyword evidence="1" id="KW-0238">DNA-binding</keyword>
<reference evidence="3 4" key="1">
    <citation type="submission" date="2024-11" db="EMBL/GenBank/DDBJ databases">
        <authorList>
            <person name="Heng Y.C."/>
            <person name="Lim A.C.H."/>
            <person name="Lee J.K.Y."/>
            <person name="Kittelmann S."/>
        </authorList>
    </citation>
    <scope>NUCLEOTIDE SEQUENCE [LARGE SCALE GENOMIC DNA]</scope>
    <source>
        <strain evidence="3 4">WILCCON 0269</strain>
    </source>
</reference>
<dbReference type="Gene3D" id="1.10.260.40">
    <property type="entry name" value="lambda repressor-like DNA-binding domains"/>
    <property type="match status" value="1"/>
</dbReference>
<dbReference type="Proteomes" id="UP001623660">
    <property type="component" value="Unassembled WGS sequence"/>
</dbReference>
<name>A0ABW8SPA8_9CLOT</name>
<dbReference type="PANTHER" id="PTHR46558">
    <property type="entry name" value="TRACRIPTIONAL REGULATORY PROTEIN-RELATED-RELATED"/>
    <property type="match status" value="1"/>
</dbReference>
<evidence type="ECO:0000313" key="4">
    <source>
        <dbReference type="Proteomes" id="UP001623660"/>
    </source>
</evidence>
<organism evidence="3 4">
    <name type="scientific">Candidatus Clostridium eludens</name>
    <dbReference type="NCBI Taxonomy" id="3381663"/>
    <lineage>
        <taxon>Bacteria</taxon>
        <taxon>Bacillati</taxon>
        <taxon>Bacillota</taxon>
        <taxon>Clostridia</taxon>
        <taxon>Eubacteriales</taxon>
        <taxon>Clostridiaceae</taxon>
        <taxon>Clostridium</taxon>
    </lineage>
</organism>
<proteinExistence type="predicted"/>
<dbReference type="CDD" id="cd00093">
    <property type="entry name" value="HTH_XRE"/>
    <property type="match status" value="1"/>
</dbReference>
<accession>A0ABW8SPA8</accession>
<keyword evidence="4" id="KW-1185">Reference proteome</keyword>
<dbReference type="Pfam" id="PF01381">
    <property type="entry name" value="HTH_3"/>
    <property type="match status" value="1"/>
</dbReference>
<protein>
    <submittedName>
        <fullName evidence="3">Helix-turn-helix transcriptional regulator</fullName>
    </submittedName>
</protein>
<dbReference type="PROSITE" id="PS50943">
    <property type="entry name" value="HTH_CROC1"/>
    <property type="match status" value="1"/>
</dbReference>
<sequence length="71" mass="7955">MSKNLKLKSARAAKDMSQKDLANAVGVTRQTINAVENGDYNPSINLCISICRVLDRTLDQIFWEDDKNGKK</sequence>
<evidence type="ECO:0000256" key="1">
    <source>
        <dbReference type="ARBA" id="ARBA00023125"/>
    </source>
</evidence>